<sequence length="75" mass="8509">MEHRISCTRCGNTQTASSECHQAWDEITCIECGDFIDTYGHQQEIATPNYLLHTLNLARSLSLQMARAEHRSGRT</sequence>
<evidence type="ECO:0000313" key="1">
    <source>
        <dbReference type="EMBL" id="XCJ79210.1"/>
    </source>
</evidence>
<gene>
    <name evidence="1" type="ORF">ABV408_17480</name>
</gene>
<dbReference type="AlphaFoldDB" id="A0AB74UE13"/>
<protein>
    <recommendedName>
        <fullName evidence="2">TFIIB-type domain-containing protein</fullName>
    </recommendedName>
</protein>
<organism evidence="1">
    <name type="scientific">Salinicola endophyticus</name>
    <dbReference type="NCBI Taxonomy" id="1949083"/>
    <lineage>
        <taxon>Bacteria</taxon>
        <taxon>Pseudomonadati</taxon>
        <taxon>Pseudomonadota</taxon>
        <taxon>Gammaproteobacteria</taxon>
        <taxon>Oceanospirillales</taxon>
        <taxon>Halomonadaceae</taxon>
        <taxon>Salinicola</taxon>
    </lineage>
</organism>
<reference evidence="1" key="1">
    <citation type="submission" date="2024-06" db="EMBL/GenBank/DDBJ databases">
        <title>Complete genome of Salinicola endophyticus HNIBRBA4755.</title>
        <authorList>
            <person name="Shin S.Y."/>
            <person name="Kang H."/>
            <person name="Song J."/>
        </authorList>
    </citation>
    <scope>NUCLEOTIDE SEQUENCE</scope>
    <source>
        <strain evidence="1">HNIBRBA4755</strain>
    </source>
</reference>
<dbReference type="EMBL" id="CP159578">
    <property type="protein sequence ID" value="XCJ79210.1"/>
    <property type="molecule type" value="Genomic_DNA"/>
</dbReference>
<proteinExistence type="predicted"/>
<name>A0AB74UE13_9GAMM</name>
<dbReference type="RefSeq" id="WP_353980156.1">
    <property type="nucleotide sequence ID" value="NZ_CP159578.1"/>
</dbReference>
<accession>A0AB74UE13</accession>
<evidence type="ECO:0008006" key="2">
    <source>
        <dbReference type="Google" id="ProtNLM"/>
    </source>
</evidence>